<gene>
    <name evidence="2" type="ORF">L198_00001</name>
</gene>
<dbReference type="RefSeq" id="XP_019035135.1">
    <property type="nucleotide sequence ID" value="XM_019172193.1"/>
</dbReference>
<keyword evidence="3" id="KW-1185">Reference proteome</keyword>
<accession>A0A1E3K4Z8</accession>
<feature type="compositionally biased region" description="Basic and acidic residues" evidence="1">
    <location>
        <begin position="91"/>
        <end position="100"/>
    </location>
</feature>
<protein>
    <submittedName>
        <fullName evidence="2">Uncharacterized protein</fullName>
    </submittedName>
</protein>
<dbReference type="GeneID" id="30189216"/>
<organism evidence="2 3">
    <name type="scientific">Cryptococcus wingfieldii CBS 7118</name>
    <dbReference type="NCBI Taxonomy" id="1295528"/>
    <lineage>
        <taxon>Eukaryota</taxon>
        <taxon>Fungi</taxon>
        <taxon>Dikarya</taxon>
        <taxon>Basidiomycota</taxon>
        <taxon>Agaricomycotina</taxon>
        <taxon>Tremellomycetes</taxon>
        <taxon>Tremellales</taxon>
        <taxon>Cryptococcaceae</taxon>
        <taxon>Cryptococcus</taxon>
    </lineage>
</organism>
<proteinExistence type="predicted"/>
<dbReference type="AlphaFoldDB" id="A0A1E3K4Z8"/>
<feature type="region of interest" description="Disordered" evidence="1">
    <location>
        <begin position="91"/>
        <end position="110"/>
    </location>
</feature>
<evidence type="ECO:0000313" key="2">
    <source>
        <dbReference type="EMBL" id="ODO08278.1"/>
    </source>
</evidence>
<feature type="region of interest" description="Disordered" evidence="1">
    <location>
        <begin position="1"/>
        <end position="37"/>
    </location>
</feature>
<name>A0A1E3K4Z8_9TREE</name>
<evidence type="ECO:0000313" key="3">
    <source>
        <dbReference type="Proteomes" id="UP000094819"/>
    </source>
</evidence>
<dbReference type="EMBL" id="AWGH01000001">
    <property type="protein sequence ID" value="ODO08278.1"/>
    <property type="molecule type" value="Genomic_DNA"/>
</dbReference>
<reference evidence="2 3" key="1">
    <citation type="submission" date="2016-06" db="EMBL/GenBank/DDBJ databases">
        <title>Evolution of pathogenesis and genome organization in the Tremellales.</title>
        <authorList>
            <person name="Cuomo C."/>
            <person name="Litvintseva A."/>
            <person name="Heitman J."/>
            <person name="Chen Y."/>
            <person name="Sun S."/>
            <person name="Springer D."/>
            <person name="Dromer F."/>
            <person name="Young S."/>
            <person name="Zeng Q."/>
            <person name="Chapman S."/>
            <person name="Gujja S."/>
            <person name="Saif S."/>
            <person name="Birren B."/>
        </authorList>
    </citation>
    <scope>NUCLEOTIDE SEQUENCE [LARGE SCALE GENOMIC DNA]</scope>
    <source>
        <strain evidence="2 3">CBS 7118</strain>
    </source>
</reference>
<evidence type="ECO:0000256" key="1">
    <source>
        <dbReference type="SAM" id="MobiDB-lite"/>
    </source>
</evidence>
<dbReference type="Proteomes" id="UP000094819">
    <property type="component" value="Unassembled WGS sequence"/>
</dbReference>
<comment type="caution">
    <text evidence="2">The sequence shown here is derived from an EMBL/GenBank/DDBJ whole genome shotgun (WGS) entry which is preliminary data.</text>
</comment>
<sequence length="110" mass="12178">MAETSAGLFLRPAPSVQADASSPRKGAQEAVTRKKTHRVMDAQSQLLGQEGAQHNIVLPALGRFQHRFVADGELDRDMLKVEELGVEEHALSERVDRGDEQESFAGPVWW</sequence>